<dbReference type="EnsemblBacteria" id="AAP99479">
    <property type="protein sequence ID" value="AAP99479"/>
    <property type="gene ID" value="Pro_0433"/>
</dbReference>
<dbReference type="Proteomes" id="UP000001420">
    <property type="component" value="Chromosome"/>
</dbReference>
<organism evidence="2 3">
    <name type="scientific">Prochlorococcus marinus (strain SARG / CCMP1375 / SS120)</name>
    <dbReference type="NCBI Taxonomy" id="167539"/>
    <lineage>
        <taxon>Bacteria</taxon>
        <taxon>Bacillati</taxon>
        <taxon>Cyanobacteriota</taxon>
        <taxon>Cyanophyceae</taxon>
        <taxon>Synechococcales</taxon>
        <taxon>Prochlorococcaceae</taxon>
        <taxon>Prochlorococcus</taxon>
    </lineage>
</organism>
<sequence length="148" mass="16607">MKIFLALICFFVIQSCSNSKVGERLANSFEAPVQSQGKDRKKDEPIGDKTSKAKSNKITIAKRASKQKVNLEKKKKPHITKKKLTPSPKRDRSFKPKPYRIIIRLSGANPSAPAEEVTNALRDAGVSFEIEKIESFNKKTVSKDSFSR</sequence>
<evidence type="ECO:0000313" key="3">
    <source>
        <dbReference type="Proteomes" id="UP000001420"/>
    </source>
</evidence>
<feature type="region of interest" description="Disordered" evidence="1">
    <location>
        <begin position="27"/>
        <end position="96"/>
    </location>
</feature>
<gene>
    <name evidence="2" type="ordered locus">Pro_0433</name>
</gene>
<dbReference type="RefSeq" id="WP_011124588.1">
    <property type="nucleotide sequence ID" value="NC_005042.1"/>
</dbReference>
<name>Q7VDE5_PROMA</name>
<dbReference type="STRING" id="167539.Pro_0433"/>
<dbReference type="HOGENOM" id="CLU_121964_0_0_3"/>
<keyword evidence="3" id="KW-1185">Reference proteome</keyword>
<feature type="compositionally biased region" description="Basic residues" evidence="1">
    <location>
        <begin position="73"/>
        <end position="84"/>
    </location>
</feature>
<proteinExistence type="predicted"/>
<accession>Q7VDE5</accession>
<feature type="compositionally biased region" description="Basic and acidic residues" evidence="1">
    <location>
        <begin position="37"/>
        <end position="51"/>
    </location>
</feature>
<dbReference type="PATRIC" id="fig|167539.5.peg.444"/>
<dbReference type="KEGG" id="pma:Pro_0433"/>
<protein>
    <submittedName>
        <fullName evidence="2">Uncharacterized protein</fullName>
    </submittedName>
</protein>
<dbReference type="PROSITE" id="PS51257">
    <property type="entry name" value="PROKAR_LIPOPROTEIN"/>
    <property type="match status" value="1"/>
</dbReference>
<reference evidence="2 3" key="1">
    <citation type="journal article" date="2003" name="Proc. Natl. Acad. Sci. U.S.A.">
        <title>Genome sequence of the cyanobacterium Prochlorococcus marinus SS120, a nearly minimal oxyphototrophic genome.</title>
        <authorList>
            <person name="Dufresne A."/>
            <person name="Salanoubat M."/>
            <person name="Partensky F."/>
            <person name="Artiguenave F."/>
            <person name="Axmann I.M."/>
            <person name="Barbe V."/>
            <person name="Duprat S."/>
            <person name="Galperin M.Y."/>
            <person name="Koonin E.V."/>
            <person name="Le Gall F."/>
            <person name="Makarova K.S."/>
            <person name="Ostrowski M."/>
            <person name="Oztas S."/>
            <person name="Robert C."/>
            <person name="Rogozin I.B."/>
            <person name="Scanlan D.J."/>
            <person name="Tandeau de Marsac N."/>
            <person name="Weissenbach J."/>
            <person name="Wincker P."/>
            <person name="Wolf Y.I."/>
            <person name="Hess W.R."/>
        </authorList>
    </citation>
    <scope>NUCLEOTIDE SEQUENCE [LARGE SCALE GENOMIC DNA]</scope>
    <source>
        <strain evidence="3">SARG / CCMP1375 / SS120</strain>
    </source>
</reference>
<evidence type="ECO:0000313" key="2">
    <source>
        <dbReference type="EMBL" id="AAP99479.1"/>
    </source>
</evidence>
<dbReference type="eggNOG" id="ENOG50347RU">
    <property type="taxonomic scope" value="Bacteria"/>
</dbReference>
<dbReference type="EMBL" id="AE017126">
    <property type="protein sequence ID" value="AAP99479.1"/>
    <property type="molecule type" value="Genomic_DNA"/>
</dbReference>
<dbReference type="AlphaFoldDB" id="Q7VDE5"/>
<dbReference type="OrthoDB" id="558395at2"/>
<evidence type="ECO:0000256" key="1">
    <source>
        <dbReference type="SAM" id="MobiDB-lite"/>
    </source>
</evidence>